<comment type="caution">
    <text evidence="2">The sequence shown here is derived from an EMBL/GenBank/DDBJ whole genome shotgun (WGS) entry which is preliminary data.</text>
</comment>
<feature type="transmembrane region" description="Helical" evidence="1">
    <location>
        <begin position="33"/>
        <end position="52"/>
    </location>
</feature>
<feature type="transmembrane region" description="Helical" evidence="1">
    <location>
        <begin position="89"/>
        <end position="104"/>
    </location>
</feature>
<feature type="transmembrane region" description="Helical" evidence="1">
    <location>
        <begin position="6"/>
        <end position="21"/>
    </location>
</feature>
<accession>A0A2W5H8S3</accession>
<evidence type="ECO:0000256" key="1">
    <source>
        <dbReference type="SAM" id="Phobius"/>
    </source>
</evidence>
<evidence type="ECO:0000313" key="3">
    <source>
        <dbReference type="Proteomes" id="UP000249739"/>
    </source>
</evidence>
<evidence type="ECO:0000313" key="2">
    <source>
        <dbReference type="EMBL" id="PZP54446.1"/>
    </source>
</evidence>
<name>A0A2W5H8S3_9BACT</name>
<keyword evidence="1" id="KW-0472">Membrane</keyword>
<sequence length="192" mass="21827">MPEILGVLSILIGCIGEAYYLRSIFRGHTKPHMYTWLIWSILCTIGSLAQFTEDQGPGVWALAVTSIFSWLNTGLCFKYGEKEITKSDKIALAFSLLAIVPWALTDDPLWSVIMISLIDVVGFYPTIRKTWKKPYEENLLAYYFANAKLLLSVIALERFSIVTALYPIVIVVTNCAFLVMAHWKRQGNHRNF</sequence>
<reference evidence="2 3" key="1">
    <citation type="submission" date="2017-08" db="EMBL/GenBank/DDBJ databases">
        <title>Infants hospitalized years apart are colonized by the same room-sourced microbial strains.</title>
        <authorList>
            <person name="Brooks B."/>
            <person name="Olm M.R."/>
            <person name="Firek B.A."/>
            <person name="Baker R."/>
            <person name="Thomas B.C."/>
            <person name="Morowitz M.J."/>
            <person name="Banfield J.F."/>
        </authorList>
    </citation>
    <scope>NUCLEOTIDE SEQUENCE [LARGE SCALE GENOMIC DNA]</scope>
    <source>
        <strain evidence="2">S2_006_000_R2_64</strain>
    </source>
</reference>
<protein>
    <submittedName>
        <fullName evidence="2">Uncharacterized protein</fullName>
    </submittedName>
</protein>
<feature type="transmembrane region" description="Helical" evidence="1">
    <location>
        <begin position="58"/>
        <end position="77"/>
    </location>
</feature>
<dbReference type="AlphaFoldDB" id="A0A2W5H8S3"/>
<dbReference type="Proteomes" id="UP000249739">
    <property type="component" value="Unassembled WGS sequence"/>
</dbReference>
<keyword evidence="1" id="KW-0812">Transmembrane</keyword>
<proteinExistence type="predicted"/>
<gene>
    <name evidence="2" type="ORF">DI586_09920</name>
</gene>
<feature type="transmembrane region" description="Helical" evidence="1">
    <location>
        <begin position="162"/>
        <end position="183"/>
    </location>
</feature>
<feature type="transmembrane region" description="Helical" evidence="1">
    <location>
        <begin position="139"/>
        <end position="156"/>
    </location>
</feature>
<feature type="transmembrane region" description="Helical" evidence="1">
    <location>
        <begin position="110"/>
        <end position="127"/>
    </location>
</feature>
<keyword evidence="1" id="KW-1133">Transmembrane helix</keyword>
<dbReference type="EMBL" id="QFOT01000138">
    <property type="protein sequence ID" value="PZP54446.1"/>
    <property type="molecule type" value="Genomic_DNA"/>
</dbReference>
<organism evidence="2 3">
    <name type="scientific">Micavibrio aeruginosavorus</name>
    <dbReference type="NCBI Taxonomy" id="349221"/>
    <lineage>
        <taxon>Bacteria</taxon>
        <taxon>Pseudomonadati</taxon>
        <taxon>Bdellovibrionota</taxon>
        <taxon>Bdellovibrionia</taxon>
        <taxon>Bdellovibrionales</taxon>
        <taxon>Pseudobdellovibrionaceae</taxon>
        <taxon>Micavibrio</taxon>
    </lineage>
</organism>